<sequence>MPVSNPLSWTVDELIAEICHSKVLYQAAGVSTANIPDGAALEKQLRARNITGRKFLDAFDTSEIAVKNALNIASLSQRLALVNVSNLLRSPSYTHDQQEATAGLKSLNLSRESRLGLPDSSDLAANGRKRKKVTPVTTAPVPKRPQAAQAHATAPSPGFLPDASADTESWSHLLRWENEAATDDVVDFAAEEYQEDEDSEDEDPPDSEEDVEEAPCPSKLSQKQVVDIINERIDFYTTSWRPNRGVARGEEIDYDTVRMWEEAEASGQRKALVQKYNMDHTYYRQRLDTLCDEIVKFPGRNAEQVWRQCSHLEVTIESMELAGWLRDIYSLSPVVNSDEEELHSQDEPQPIDHSPVQLPQPTAPIEIISLGSPSSQSENEEEMAGNVRTFRRRLSTPDSVIAESVKPAMPTYPEVVPTRTPINHGDEPEHASIGTVRRWLWTDLMEHLDRKRVVSKAILELRADDRELIRNRVRHVGKIASIREIAACVEMRWRGESKLRGVLPRDMPKIMVVTDLFLSWWFCRSYFKGPKASKEELTELKLCIEEGSAEMTTFYDYVHTVMGTTFSEEALQHPERPSQAEIIEISDDDD</sequence>
<evidence type="ECO:0000259" key="2">
    <source>
        <dbReference type="Pfam" id="PF24580"/>
    </source>
</evidence>
<feature type="region of interest" description="Disordered" evidence="1">
    <location>
        <begin position="192"/>
        <end position="221"/>
    </location>
</feature>
<evidence type="ECO:0000313" key="3">
    <source>
        <dbReference type="EMBL" id="CAE7007755.1"/>
    </source>
</evidence>
<name>A0A6S6VV42_9PLEO</name>
<feature type="compositionally biased region" description="Acidic residues" evidence="1">
    <location>
        <begin position="192"/>
        <end position="213"/>
    </location>
</feature>
<organism evidence="3 4">
    <name type="scientific">Pyrenophora teres f. teres</name>
    <dbReference type="NCBI Taxonomy" id="97479"/>
    <lineage>
        <taxon>Eukaryota</taxon>
        <taxon>Fungi</taxon>
        <taxon>Dikarya</taxon>
        <taxon>Ascomycota</taxon>
        <taxon>Pezizomycotina</taxon>
        <taxon>Dothideomycetes</taxon>
        <taxon>Pleosporomycetidae</taxon>
        <taxon>Pleosporales</taxon>
        <taxon>Pleosporineae</taxon>
        <taxon>Pleosporaceae</taxon>
        <taxon>Pyrenophora</taxon>
    </lineage>
</organism>
<accession>A0A6S6VV42</accession>
<dbReference type="Pfam" id="PF24580">
    <property type="entry name" value="DUF7607"/>
    <property type="match status" value="1"/>
</dbReference>
<dbReference type="AlphaFoldDB" id="A0A6S6VV42"/>
<gene>
    <name evidence="3" type="ORF">PTTW11_01595</name>
</gene>
<feature type="region of interest" description="Disordered" evidence="1">
    <location>
        <begin position="115"/>
        <end position="165"/>
    </location>
</feature>
<proteinExistence type="predicted"/>
<evidence type="ECO:0000256" key="1">
    <source>
        <dbReference type="SAM" id="MobiDB-lite"/>
    </source>
</evidence>
<dbReference type="EMBL" id="HG992978">
    <property type="protein sequence ID" value="CAE7007755.1"/>
    <property type="molecule type" value="Genomic_DNA"/>
</dbReference>
<evidence type="ECO:0000313" key="4">
    <source>
        <dbReference type="Proteomes" id="UP000472372"/>
    </source>
</evidence>
<feature type="domain" description="DUF7607" evidence="2">
    <location>
        <begin position="223"/>
        <end position="331"/>
    </location>
</feature>
<reference evidence="3" key="1">
    <citation type="submission" date="2021-02" db="EMBL/GenBank/DDBJ databases">
        <authorList>
            <person name="Syme A R."/>
            <person name="Syme A R."/>
            <person name="Moolhuijzen P."/>
        </authorList>
    </citation>
    <scope>NUCLEOTIDE SEQUENCE</scope>
    <source>
        <strain evidence="3">W1-1</strain>
    </source>
</reference>
<dbReference type="InterPro" id="IPR056026">
    <property type="entry name" value="DUF7607"/>
</dbReference>
<dbReference type="Proteomes" id="UP000472372">
    <property type="component" value="Chromosome 2"/>
</dbReference>
<protein>
    <recommendedName>
        <fullName evidence="2">DUF7607 domain-containing protein</fullName>
    </recommendedName>
</protein>